<dbReference type="InterPro" id="IPR036320">
    <property type="entry name" value="Glycosyl_Trfase_fam3_N_dom_sf"/>
</dbReference>
<dbReference type="NCBIfam" id="TIGR01245">
    <property type="entry name" value="trpD"/>
    <property type="match status" value="1"/>
</dbReference>
<feature type="binding site" evidence="4">
    <location>
        <position position="238"/>
    </location>
    <ligand>
        <name>Mg(2+)</name>
        <dbReference type="ChEBI" id="CHEBI:18420"/>
        <label>2</label>
    </ligand>
</feature>
<comment type="similarity">
    <text evidence="4">Belongs to the anthranilate phosphoribosyltransferase family.</text>
</comment>
<comment type="catalytic activity">
    <reaction evidence="4">
        <text>N-(5-phospho-beta-D-ribosyl)anthranilate + diphosphate = 5-phospho-alpha-D-ribose 1-diphosphate + anthranilate</text>
        <dbReference type="Rhea" id="RHEA:11768"/>
        <dbReference type="ChEBI" id="CHEBI:16567"/>
        <dbReference type="ChEBI" id="CHEBI:18277"/>
        <dbReference type="ChEBI" id="CHEBI:33019"/>
        <dbReference type="ChEBI" id="CHEBI:58017"/>
        <dbReference type="EC" id="2.4.2.18"/>
    </reaction>
</comment>
<keyword evidence="4" id="KW-0822">Tryptophan biosynthesis</keyword>
<comment type="pathway">
    <text evidence="4">Amino-acid biosynthesis; L-tryptophan biosynthesis; L-tryptophan from chorismate: step 2/5.</text>
</comment>
<dbReference type="HAMAP" id="MF_00211">
    <property type="entry name" value="TrpD"/>
    <property type="match status" value="1"/>
</dbReference>
<evidence type="ECO:0000256" key="3">
    <source>
        <dbReference type="ARBA" id="ARBA00022679"/>
    </source>
</evidence>
<dbReference type="GO" id="GO:0000162">
    <property type="term" value="P:L-tryptophan biosynthetic process"/>
    <property type="evidence" value="ECO:0007669"/>
    <property type="project" value="UniProtKB-UniRule"/>
</dbReference>
<dbReference type="GO" id="GO:0004048">
    <property type="term" value="F:anthranilate phosphoribosyltransferase activity"/>
    <property type="evidence" value="ECO:0007669"/>
    <property type="project" value="UniProtKB-UniRule"/>
</dbReference>
<dbReference type="EMBL" id="MT631691">
    <property type="protein sequence ID" value="QNO57544.1"/>
    <property type="molecule type" value="Genomic_DNA"/>
</dbReference>
<dbReference type="EC" id="2.4.2.18" evidence="4"/>
<comment type="caution">
    <text evidence="4">Lacks conserved residue(s) required for the propagation of feature annotation.</text>
</comment>
<keyword evidence="2 4" id="KW-0328">Glycosyltransferase</keyword>
<evidence type="ECO:0000259" key="5">
    <source>
        <dbReference type="Pfam" id="PF00591"/>
    </source>
</evidence>
<sequence length="370" mass="40522">MDNIIQEFGTKINALIQGEEITREEVRAMFRQVLLNEQPDLQQGAFLAALTAKGETPEEIAGIWDAIYELDTVPVTPAVPQPIVENCGTGMDALKTFNISTAAAIVAAADGVYMSKHGARAITSRCGAIDILESVGVDVECDTELVKRSIEKAGIGIFNGMSTRIHPALARVLSQIRFGTTLNIAASLANPALPQYGVRGVYSRNLIKPVTLTMRNIGYRRAIVFHGLNSDGTKGIDEISTMGKTFVNELHENGEITSFSINPEDLGIQSTDEHALLSSTNRKEETLRFLRLLTGTDCSARQEIVCLNTAPILYLVGKARDIEDGFEKAKRILESGRAINKLSDWIREQNLDPEPGEKKLERLLEEVDAK</sequence>
<protein>
    <recommendedName>
        <fullName evidence="4">Anthranilate phosphoribosyltransferase</fullName>
        <ecNumber evidence="4">2.4.2.18</ecNumber>
    </recommendedName>
</protein>
<dbReference type="GO" id="GO:0000287">
    <property type="term" value="F:magnesium ion binding"/>
    <property type="evidence" value="ECO:0007669"/>
    <property type="project" value="UniProtKB-UniRule"/>
</dbReference>
<organism evidence="7">
    <name type="scientific">Candidatus Methanophaga sp. ANME-1 ERB7</name>
    <dbReference type="NCBI Taxonomy" id="2759913"/>
    <lineage>
        <taxon>Archaea</taxon>
        <taxon>Methanobacteriati</taxon>
        <taxon>Methanobacteriota</taxon>
        <taxon>Stenosarchaea group</taxon>
        <taxon>Methanomicrobia</taxon>
        <taxon>Candidatus Methanophagales</taxon>
        <taxon>Candidatus Methanophagaceae</taxon>
        <taxon>Candidatus Methanophaga</taxon>
    </lineage>
</organism>
<dbReference type="InterPro" id="IPR035902">
    <property type="entry name" value="Nuc_phospho_transferase"/>
</dbReference>
<dbReference type="PANTHER" id="PTHR43285:SF2">
    <property type="entry name" value="ANTHRANILATE PHOSPHORIBOSYLTRANSFERASE"/>
    <property type="match status" value="1"/>
</dbReference>
<dbReference type="Gene3D" id="1.20.970.10">
    <property type="entry name" value="Transferase, Pyrimidine Nucleoside Phosphorylase, Chain C"/>
    <property type="match status" value="1"/>
</dbReference>
<evidence type="ECO:0000256" key="4">
    <source>
        <dbReference type="HAMAP-Rule" id="MF_00211"/>
    </source>
</evidence>
<feature type="binding site" evidence="4">
    <location>
        <begin position="116"/>
        <end position="124"/>
    </location>
    <ligand>
        <name>5-phospho-alpha-D-ribose 1-diphosphate</name>
        <dbReference type="ChEBI" id="CHEBI:58017"/>
    </ligand>
</feature>
<feature type="binding site" evidence="4">
    <location>
        <position position="100"/>
    </location>
    <ligand>
        <name>Mg(2+)</name>
        <dbReference type="ChEBI" id="CHEBI:18420"/>
        <label>1</label>
    </ligand>
</feature>
<comment type="subunit">
    <text evidence="4">Homodimer.</text>
</comment>
<keyword evidence="3 4" id="KW-0808">Transferase</keyword>
<evidence type="ECO:0000256" key="1">
    <source>
        <dbReference type="ARBA" id="ARBA00022605"/>
    </source>
</evidence>
<gene>
    <name evidence="4 7" type="primary">trpD</name>
    <name evidence="7" type="ORF">PKDJNKLE_00030</name>
</gene>
<feature type="binding site" evidence="4">
    <location>
        <position position="88"/>
    </location>
    <ligand>
        <name>anthranilate</name>
        <dbReference type="ChEBI" id="CHEBI:16567"/>
        <label>1</label>
    </ligand>
</feature>
<dbReference type="SUPFAM" id="SSF47648">
    <property type="entry name" value="Nucleoside phosphorylase/phosphoribosyltransferase N-terminal domain"/>
    <property type="match status" value="1"/>
</dbReference>
<dbReference type="AlphaFoldDB" id="A0A7G9ZBB0"/>
<proteinExistence type="inferred from homology"/>
<feature type="binding site" evidence="4">
    <location>
        <position position="237"/>
    </location>
    <ligand>
        <name>Mg(2+)</name>
        <dbReference type="ChEBI" id="CHEBI:18420"/>
        <label>2</label>
    </ligand>
</feature>
<comment type="function">
    <text evidence="4">Catalyzes the transfer of the phosphoribosyl group of 5-phosphorylribose-1-pyrophosphate (PRPP) to anthranilate to yield N-(5'-phosphoribosyl)-anthranilate (PRA).</text>
</comment>
<keyword evidence="4" id="KW-0460">Magnesium</keyword>
<feature type="domain" description="Glycosyl transferase family 3" evidence="5">
    <location>
        <begin position="81"/>
        <end position="338"/>
    </location>
</feature>
<feature type="binding site" evidence="4">
    <location>
        <position position="238"/>
    </location>
    <ligand>
        <name>Mg(2+)</name>
        <dbReference type="ChEBI" id="CHEBI:18420"/>
        <label>1</label>
    </ligand>
</feature>
<evidence type="ECO:0000256" key="2">
    <source>
        <dbReference type="ARBA" id="ARBA00022676"/>
    </source>
</evidence>
<evidence type="ECO:0000313" key="7">
    <source>
        <dbReference type="EMBL" id="QNO57544.1"/>
    </source>
</evidence>
<keyword evidence="4" id="KW-0479">Metal-binding</keyword>
<keyword evidence="4" id="KW-0057">Aromatic amino acid biosynthesis</keyword>
<dbReference type="InterPro" id="IPR000312">
    <property type="entry name" value="Glycosyl_Trfase_fam3"/>
</dbReference>
<dbReference type="Pfam" id="PF00591">
    <property type="entry name" value="Glycos_transf_3"/>
    <property type="match status" value="1"/>
</dbReference>
<dbReference type="SUPFAM" id="SSF52418">
    <property type="entry name" value="Nucleoside phosphorylase/phosphoribosyltransferase catalytic domain"/>
    <property type="match status" value="1"/>
</dbReference>
<dbReference type="Pfam" id="PF02885">
    <property type="entry name" value="Glycos_trans_3N"/>
    <property type="match status" value="1"/>
</dbReference>
<dbReference type="InterPro" id="IPR005940">
    <property type="entry name" value="Anthranilate_Pribosyl_Tfrase"/>
</dbReference>
<evidence type="ECO:0000259" key="6">
    <source>
        <dbReference type="Pfam" id="PF02885"/>
    </source>
</evidence>
<accession>A0A7G9ZBB0</accession>
<feature type="binding site" evidence="4">
    <location>
        <position position="88"/>
    </location>
    <ligand>
        <name>5-phospho-alpha-D-ribose 1-diphosphate</name>
        <dbReference type="ChEBI" id="CHEBI:58017"/>
    </ligand>
</feature>
<dbReference type="PANTHER" id="PTHR43285">
    <property type="entry name" value="ANTHRANILATE PHOSPHORIBOSYLTRANSFERASE"/>
    <property type="match status" value="1"/>
</dbReference>
<dbReference type="GO" id="GO:0005829">
    <property type="term" value="C:cytosol"/>
    <property type="evidence" value="ECO:0007669"/>
    <property type="project" value="TreeGrafter"/>
</dbReference>
<dbReference type="Gene3D" id="3.40.1030.10">
    <property type="entry name" value="Nucleoside phosphorylase/phosphoribosyltransferase catalytic domain"/>
    <property type="match status" value="1"/>
</dbReference>
<name>A0A7G9ZBB0_9EURY</name>
<feature type="binding site" evidence="4">
    <location>
        <begin position="98"/>
        <end position="101"/>
    </location>
    <ligand>
        <name>5-phospho-alpha-D-ribose 1-diphosphate</name>
        <dbReference type="ChEBI" id="CHEBI:58017"/>
    </ligand>
</feature>
<feature type="binding site" evidence="4">
    <location>
        <position position="96"/>
    </location>
    <ligand>
        <name>5-phospho-alpha-D-ribose 1-diphosphate</name>
        <dbReference type="ChEBI" id="CHEBI:58017"/>
    </ligand>
</feature>
<feature type="domain" description="Glycosyl transferase family 3 N-terminal" evidence="6">
    <location>
        <begin position="12"/>
        <end position="69"/>
    </location>
</feature>
<reference evidence="7" key="1">
    <citation type="submission" date="2020-06" db="EMBL/GenBank/DDBJ databases">
        <title>Unique genomic features of the anaerobic methanotrophic archaea.</title>
        <authorList>
            <person name="Chadwick G.L."/>
            <person name="Skennerton C.T."/>
            <person name="Laso-Perez R."/>
            <person name="Leu A.O."/>
            <person name="Speth D.R."/>
            <person name="Yu H."/>
            <person name="Morgan-Lang C."/>
            <person name="Hatzenpichler R."/>
            <person name="Goudeau D."/>
            <person name="Malmstrom R."/>
            <person name="Brazelton W.J."/>
            <person name="Woyke T."/>
            <person name="Hallam S.J."/>
            <person name="Tyson G.W."/>
            <person name="Wegener G."/>
            <person name="Boetius A."/>
            <person name="Orphan V."/>
        </authorList>
    </citation>
    <scope>NUCLEOTIDE SEQUENCE</scope>
</reference>
<comment type="cofactor">
    <cofactor evidence="4">
        <name>Mg(2+)</name>
        <dbReference type="ChEBI" id="CHEBI:18420"/>
    </cofactor>
    <text evidence="4">Binds 2 magnesium ions per monomer.</text>
</comment>
<keyword evidence="1 4" id="KW-0028">Amino-acid biosynthesis</keyword>
<dbReference type="InterPro" id="IPR017459">
    <property type="entry name" value="Glycosyl_Trfase_fam3_N_dom"/>
</dbReference>
<feature type="binding site" evidence="4">
    <location>
        <position position="128"/>
    </location>
    <ligand>
        <name>5-phospho-alpha-D-ribose 1-diphosphate</name>
        <dbReference type="ChEBI" id="CHEBI:58017"/>
    </ligand>
</feature>